<proteinExistence type="inferred from homology"/>
<comment type="caution">
    <text evidence="12">The sequence shown here is derived from an EMBL/GenBank/DDBJ whole genome shotgun (WGS) entry which is preliminary data.</text>
</comment>
<dbReference type="OrthoDB" id="4408652at2"/>
<evidence type="ECO:0000256" key="11">
    <source>
        <dbReference type="SAM" id="MobiDB-lite"/>
    </source>
</evidence>
<dbReference type="GO" id="GO:0005886">
    <property type="term" value="C:plasma membrane"/>
    <property type="evidence" value="ECO:0007669"/>
    <property type="project" value="UniProtKB-SubCell"/>
</dbReference>
<evidence type="ECO:0000256" key="9">
    <source>
        <dbReference type="ARBA" id="ARBA00049940"/>
    </source>
</evidence>
<evidence type="ECO:0000256" key="3">
    <source>
        <dbReference type="ARBA" id="ARBA00022692"/>
    </source>
</evidence>
<dbReference type="InterPro" id="IPR003691">
    <property type="entry name" value="FluC"/>
</dbReference>
<keyword evidence="3 10" id="KW-0812">Transmembrane</keyword>
<sequence length="179" mass="18234">MTTGAPRPATAGATARPAAPHTTEPSELSGPPGEQSARSRPQPPWQGQWPAVGAVALGGGIGAALRYGATLLWPTAPGTFPATVFLVNVVGCALMGVLMALISERGSPHPLLRPFLGTGVLGGFTTFSTYTADIRHLTDTGRLAVGLAYLAATLLAALAAVWAAHAGTRYALTRRGGAR</sequence>
<protein>
    <recommendedName>
        <fullName evidence="10">Fluoride-specific ion channel FluC</fullName>
    </recommendedName>
</protein>
<evidence type="ECO:0000256" key="10">
    <source>
        <dbReference type="HAMAP-Rule" id="MF_00454"/>
    </source>
</evidence>
<dbReference type="Pfam" id="PF02537">
    <property type="entry name" value="CRCB"/>
    <property type="match status" value="1"/>
</dbReference>
<evidence type="ECO:0000313" key="12">
    <source>
        <dbReference type="EMBL" id="GCD34945.1"/>
    </source>
</evidence>
<feature type="compositionally biased region" description="Low complexity" evidence="11">
    <location>
        <begin position="1"/>
        <end position="20"/>
    </location>
</feature>
<dbReference type="EMBL" id="BHZC01000001">
    <property type="protein sequence ID" value="GCD34945.1"/>
    <property type="molecule type" value="Genomic_DNA"/>
</dbReference>
<dbReference type="HAMAP" id="MF_00454">
    <property type="entry name" value="FluC"/>
    <property type="match status" value="1"/>
</dbReference>
<feature type="transmembrane region" description="Helical" evidence="10">
    <location>
        <begin position="49"/>
        <end position="68"/>
    </location>
</feature>
<evidence type="ECO:0000256" key="6">
    <source>
        <dbReference type="ARBA" id="ARBA00023303"/>
    </source>
</evidence>
<keyword evidence="6 10" id="KW-0407">Ion channel</keyword>
<dbReference type="Proteomes" id="UP000287830">
    <property type="component" value="Unassembled WGS sequence"/>
</dbReference>
<feature type="transmembrane region" description="Helical" evidence="10">
    <location>
        <begin position="80"/>
        <end position="102"/>
    </location>
</feature>
<accession>A0A7U9PY45</accession>
<keyword evidence="2 10" id="KW-1003">Cell membrane</keyword>
<feature type="binding site" evidence="10">
    <location>
        <position position="125"/>
    </location>
    <ligand>
        <name>Na(+)</name>
        <dbReference type="ChEBI" id="CHEBI:29101"/>
        <note>structural</note>
    </ligand>
</feature>
<evidence type="ECO:0000256" key="2">
    <source>
        <dbReference type="ARBA" id="ARBA00022475"/>
    </source>
</evidence>
<gene>
    <name evidence="10 12" type="primary">crcB</name>
    <name evidence="10" type="synonym">fluC</name>
    <name evidence="12" type="ORF">OEIGOIKO_02685</name>
</gene>
<evidence type="ECO:0000256" key="8">
    <source>
        <dbReference type="ARBA" id="ARBA00035585"/>
    </source>
</evidence>
<feature type="region of interest" description="Disordered" evidence="11">
    <location>
        <begin position="1"/>
        <end position="49"/>
    </location>
</feature>
<dbReference type="GeneID" id="95621649"/>
<dbReference type="GO" id="GO:0140114">
    <property type="term" value="P:cellular detoxification of fluoride"/>
    <property type="evidence" value="ECO:0007669"/>
    <property type="project" value="UniProtKB-UniRule"/>
</dbReference>
<comment type="activity regulation">
    <text evidence="10">Na(+) is not transported, but it plays an essential structural role and its presence is essential for fluoride channel function.</text>
</comment>
<keyword evidence="10" id="KW-0479">Metal-binding</keyword>
<evidence type="ECO:0000256" key="5">
    <source>
        <dbReference type="ARBA" id="ARBA00023136"/>
    </source>
</evidence>
<comment type="subcellular location">
    <subcellularLocation>
        <location evidence="1 10">Cell membrane</location>
        <topology evidence="1 10">Multi-pass membrane protein</topology>
    </subcellularLocation>
</comment>
<comment type="catalytic activity">
    <reaction evidence="8">
        <text>fluoride(in) = fluoride(out)</text>
        <dbReference type="Rhea" id="RHEA:76159"/>
        <dbReference type="ChEBI" id="CHEBI:17051"/>
    </reaction>
    <physiologicalReaction direction="left-to-right" evidence="8">
        <dbReference type="Rhea" id="RHEA:76160"/>
    </physiologicalReaction>
</comment>
<keyword evidence="10" id="KW-0813">Transport</keyword>
<feature type="transmembrane region" description="Helical" evidence="10">
    <location>
        <begin position="114"/>
        <end position="132"/>
    </location>
</feature>
<dbReference type="NCBIfam" id="TIGR00494">
    <property type="entry name" value="crcB"/>
    <property type="match status" value="1"/>
</dbReference>
<reference evidence="12 13" key="1">
    <citation type="submission" date="2018-11" db="EMBL/GenBank/DDBJ databases">
        <title>Whole genome sequence of Streptomyces chrestomyceticus NBRC 13444(T).</title>
        <authorList>
            <person name="Komaki H."/>
            <person name="Tamura T."/>
        </authorList>
    </citation>
    <scope>NUCLEOTIDE SEQUENCE [LARGE SCALE GENOMIC DNA]</scope>
    <source>
        <strain evidence="12 13">NBRC 13444</strain>
    </source>
</reference>
<comment type="function">
    <text evidence="9 10">Fluoride-specific ion channel. Important for reducing fluoride concentration in the cell, thus reducing its toxicity.</text>
</comment>
<comment type="similarity">
    <text evidence="7 10">Belongs to the fluoride channel Fluc/FEX (TC 1.A.43) family.</text>
</comment>
<dbReference type="RefSeq" id="WP_125045032.1">
    <property type="nucleotide sequence ID" value="NZ_BHZC01000001.1"/>
</dbReference>
<feature type="binding site" evidence="10">
    <location>
        <position position="122"/>
    </location>
    <ligand>
        <name>Na(+)</name>
        <dbReference type="ChEBI" id="CHEBI:29101"/>
        <note>structural</note>
    </ligand>
</feature>
<organism evidence="12 13">
    <name type="scientific">Streptomyces chrestomyceticus JCM 4735</name>
    <dbReference type="NCBI Taxonomy" id="1306181"/>
    <lineage>
        <taxon>Bacteria</taxon>
        <taxon>Bacillati</taxon>
        <taxon>Actinomycetota</taxon>
        <taxon>Actinomycetes</taxon>
        <taxon>Kitasatosporales</taxon>
        <taxon>Streptomycetaceae</taxon>
        <taxon>Streptomyces</taxon>
    </lineage>
</organism>
<keyword evidence="10" id="KW-0915">Sodium</keyword>
<feature type="transmembrane region" description="Helical" evidence="10">
    <location>
        <begin position="144"/>
        <end position="165"/>
    </location>
</feature>
<dbReference type="PANTHER" id="PTHR28259">
    <property type="entry name" value="FLUORIDE EXPORT PROTEIN 1-RELATED"/>
    <property type="match status" value="1"/>
</dbReference>
<dbReference type="AlphaFoldDB" id="A0A7U9PY45"/>
<keyword evidence="5 10" id="KW-0472">Membrane</keyword>
<evidence type="ECO:0000313" key="13">
    <source>
        <dbReference type="Proteomes" id="UP000287830"/>
    </source>
</evidence>
<evidence type="ECO:0000256" key="1">
    <source>
        <dbReference type="ARBA" id="ARBA00004651"/>
    </source>
</evidence>
<dbReference type="PANTHER" id="PTHR28259:SF1">
    <property type="entry name" value="FLUORIDE EXPORT PROTEIN 1-RELATED"/>
    <property type="match status" value="1"/>
</dbReference>
<keyword evidence="4 10" id="KW-1133">Transmembrane helix</keyword>
<evidence type="ECO:0000256" key="4">
    <source>
        <dbReference type="ARBA" id="ARBA00022989"/>
    </source>
</evidence>
<dbReference type="GO" id="GO:0062054">
    <property type="term" value="F:fluoride channel activity"/>
    <property type="evidence" value="ECO:0007669"/>
    <property type="project" value="UniProtKB-UniRule"/>
</dbReference>
<name>A0A7U9PY45_9ACTN</name>
<evidence type="ECO:0000256" key="7">
    <source>
        <dbReference type="ARBA" id="ARBA00035120"/>
    </source>
</evidence>
<dbReference type="GO" id="GO:0046872">
    <property type="term" value="F:metal ion binding"/>
    <property type="evidence" value="ECO:0007669"/>
    <property type="project" value="UniProtKB-KW"/>
</dbReference>
<keyword evidence="10" id="KW-0406">Ion transport</keyword>